<keyword evidence="2" id="KW-1185">Reference proteome</keyword>
<dbReference type="EMBL" id="GL883020">
    <property type="protein sequence ID" value="EGG17997.1"/>
    <property type="molecule type" value="Genomic_DNA"/>
</dbReference>
<dbReference type="Proteomes" id="UP000007797">
    <property type="component" value="Unassembled WGS sequence"/>
</dbReference>
<organism evidence="1 2">
    <name type="scientific">Cavenderia fasciculata</name>
    <name type="common">Slime mold</name>
    <name type="synonym">Dictyostelium fasciculatum</name>
    <dbReference type="NCBI Taxonomy" id="261658"/>
    <lineage>
        <taxon>Eukaryota</taxon>
        <taxon>Amoebozoa</taxon>
        <taxon>Evosea</taxon>
        <taxon>Eumycetozoa</taxon>
        <taxon>Dictyostelia</taxon>
        <taxon>Acytosteliales</taxon>
        <taxon>Cavenderiaceae</taxon>
        <taxon>Cavenderia</taxon>
    </lineage>
</organism>
<sequence>MSCPRNFIQEAIEEACSTDQTHFLRVLVPNTLLSI</sequence>
<evidence type="ECO:0000313" key="2">
    <source>
        <dbReference type="Proteomes" id="UP000007797"/>
    </source>
</evidence>
<dbReference type="RefSeq" id="XP_004356890.1">
    <property type="nucleotide sequence ID" value="XM_004356836.1"/>
</dbReference>
<reference evidence="2" key="1">
    <citation type="journal article" date="2011" name="Genome Res.">
        <title>Phylogeny-wide analysis of social amoeba genomes highlights ancient origins for complex intercellular communication.</title>
        <authorList>
            <person name="Heidel A.J."/>
            <person name="Lawal H.M."/>
            <person name="Felder M."/>
            <person name="Schilde C."/>
            <person name="Helps N.R."/>
            <person name="Tunggal B."/>
            <person name="Rivero F."/>
            <person name="John U."/>
            <person name="Schleicher M."/>
            <person name="Eichinger L."/>
            <person name="Platzer M."/>
            <person name="Noegel A.A."/>
            <person name="Schaap P."/>
            <person name="Gloeckner G."/>
        </authorList>
    </citation>
    <scope>NUCLEOTIDE SEQUENCE [LARGE SCALE GENOMIC DNA]</scope>
    <source>
        <strain evidence="2">SH3</strain>
    </source>
</reference>
<gene>
    <name evidence="1" type="ORF">DFA_06663</name>
</gene>
<accession>F4Q1X7</accession>
<dbReference type="KEGG" id="dfa:DFA_06663"/>
<dbReference type="AlphaFoldDB" id="F4Q1X7"/>
<name>F4Q1X7_CACFS</name>
<protein>
    <submittedName>
        <fullName evidence="1">Uncharacterized protein</fullName>
    </submittedName>
</protein>
<dbReference type="GeneID" id="14870083"/>
<proteinExistence type="predicted"/>
<evidence type="ECO:0000313" key="1">
    <source>
        <dbReference type="EMBL" id="EGG17997.1"/>
    </source>
</evidence>